<reference evidence="2 3" key="1">
    <citation type="submission" date="2024-01" db="EMBL/GenBank/DDBJ databases">
        <title>Comparative genomics of Cryptococcus and Kwoniella reveals pathogenesis evolution and contrasting modes of karyotype evolution via chromosome fusion or intercentromeric recombination.</title>
        <authorList>
            <person name="Coelho M.A."/>
            <person name="David-Palma M."/>
            <person name="Shea T."/>
            <person name="Bowers K."/>
            <person name="McGinley-Smith S."/>
            <person name="Mohammad A.W."/>
            <person name="Gnirke A."/>
            <person name="Yurkov A.M."/>
            <person name="Nowrousian M."/>
            <person name="Sun S."/>
            <person name="Cuomo C.A."/>
            <person name="Heitman J."/>
        </authorList>
    </citation>
    <scope>NUCLEOTIDE SEQUENCE [LARGE SCALE GENOMIC DNA]</scope>
    <source>
        <strain evidence="2 3">PYCC6329</strain>
    </source>
</reference>
<evidence type="ECO:0008006" key="4">
    <source>
        <dbReference type="Google" id="ProtNLM"/>
    </source>
</evidence>
<feature type="region of interest" description="Disordered" evidence="1">
    <location>
        <begin position="17"/>
        <end position="70"/>
    </location>
</feature>
<sequence length="355" mass="39911">MLTRSLKAEMVITENHVDGSAVTTPPDSERVNSLGKRKRIAHNPAEGGSSFSRRSGDSKRKRGNGVQGEIPRVSEVQLRFPGCVNLAPKIYARSRTTPLAEGDKSQLPSECTYEQVASRLFRLMDSTKEIAIFPWPVISLKKVTSRSSLHRSTHKRYGDELFAYTASSFLAWELGKRSLRLGLFISAQRQGKPSHVWALGISSMPGETGKRVIIYDSFATYTFEQLGNTIYRSDMPIPQRTCLEWMTENKGKFNIVETWWGGKLLTRRITDPCLESTMRWLETFRGKSGISVEELQSTGFVLVKSNPGKLKGVVDDQVDQEVEQEGIREVEGNDDDEGTEEWHSGRSREHGTVHT</sequence>
<protein>
    <recommendedName>
        <fullName evidence="4">Ubiquitin-like protease family profile domain-containing protein</fullName>
    </recommendedName>
</protein>
<feature type="compositionally biased region" description="Basic and acidic residues" evidence="1">
    <location>
        <begin position="340"/>
        <end position="355"/>
    </location>
</feature>
<dbReference type="KEGG" id="ker:91104425"/>
<dbReference type="GeneID" id="91104425"/>
<dbReference type="RefSeq" id="XP_066085490.1">
    <property type="nucleotide sequence ID" value="XM_066229393.1"/>
</dbReference>
<dbReference type="EMBL" id="CP144089">
    <property type="protein sequence ID" value="WWD07523.1"/>
    <property type="molecule type" value="Genomic_DNA"/>
</dbReference>
<name>A0AAX4KQA3_9TREE</name>
<gene>
    <name evidence="2" type="ORF">V865_005624</name>
</gene>
<dbReference type="AlphaFoldDB" id="A0AAX4KQA3"/>
<keyword evidence="3" id="KW-1185">Reference proteome</keyword>
<dbReference type="Proteomes" id="UP001358614">
    <property type="component" value="Chromosome 1"/>
</dbReference>
<organism evidence="2 3">
    <name type="scientific">Kwoniella europaea PYCC6329</name>
    <dbReference type="NCBI Taxonomy" id="1423913"/>
    <lineage>
        <taxon>Eukaryota</taxon>
        <taxon>Fungi</taxon>
        <taxon>Dikarya</taxon>
        <taxon>Basidiomycota</taxon>
        <taxon>Agaricomycotina</taxon>
        <taxon>Tremellomycetes</taxon>
        <taxon>Tremellales</taxon>
        <taxon>Cryptococcaceae</taxon>
        <taxon>Kwoniella</taxon>
    </lineage>
</organism>
<accession>A0AAX4KQA3</accession>
<evidence type="ECO:0000313" key="3">
    <source>
        <dbReference type="Proteomes" id="UP001358614"/>
    </source>
</evidence>
<evidence type="ECO:0000313" key="2">
    <source>
        <dbReference type="EMBL" id="WWD07523.1"/>
    </source>
</evidence>
<feature type="region of interest" description="Disordered" evidence="1">
    <location>
        <begin position="317"/>
        <end position="355"/>
    </location>
</feature>
<evidence type="ECO:0000256" key="1">
    <source>
        <dbReference type="SAM" id="MobiDB-lite"/>
    </source>
</evidence>
<proteinExistence type="predicted"/>